<feature type="domain" description="Isochorismatase-like" evidence="2">
    <location>
        <begin position="11"/>
        <end position="183"/>
    </location>
</feature>
<accession>A0A4Q9VYI3</accession>
<dbReference type="SUPFAM" id="SSF52499">
    <property type="entry name" value="Isochorismatase-like hydrolases"/>
    <property type="match status" value="1"/>
</dbReference>
<dbReference type="EMBL" id="SJFN01000001">
    <property type="protein sequence ID" value="TBW41201.1"/>
    <property type="molecule type" value="Genomic_DNA"/>
</dbReference>
<dbReference type="InterPro" id="IPR050272">
    <property type="entry name" value="Isochorismatase-like_hydrls"/>
</dbReference>
<keyword evidence="4" id="KW-1185">Reference proteome</keyword>
<proteinExistence type="predicted"/>
<dbReference type="PANTHER" id="PTHR43540:SF6">
    <property type="entry name" value="ISOCHORISMATASE-LIKE DOMAIN-CONTAINING PROTEIN"/>
    <property type="match status" value="1"/>
</dbReference>
<evidence type="ECO:0000256" key="1">
    <source>
        <dbReference type="ARBA" id="ARBA00022801"/>
    </source>
</evidence>
<keyword evidence="1 3" id="KW-0378">Hydrolase</keyword>
<evidence type="ECO:0000313" key="3">
    <source>
        <dbReference type="EMBL" id="TBW41201.1"/>
    </source>
</evidence>
<protein>
    <submittedName>
        <fullName evidence="3">Cysteine hydrolase</fullName>
    </submittedName>
</protein>
<dbReference type="CDD" id="cd01014">
    <property type="entry name" value="nicotinamidase_related"/>
    <property type="match status" value="1"/>
</dbReference>
<dbReference type="GO" id="GO:0016787">
    <property type="term" value="F:hydrolase activity"/>
    <property type="evidence" value="ECO:0007669"/>
    <property type="project" value="UniProtKB-KW"/>
</dbReference>
<sequence length="210" mass="22028">MTAPNAAPRRALIVVDVQNDYDGGGLPIVHPPFAESIAAIGRAMDAATAAGIPVVVIRQNAPETAPIFARGSHGGTLHPVVANRPRDHLIDKALPSAFTGTDLESWLRARAIETITVVGYMTHNCDLSTVIHALHMGFAVEVLSDATGSLAYANRAGRATAEEIHRVCLVVMQARFAAVLPTDEWIAGLASGELPPRDTIFGSARAGAAL</sequence>
<dbReference type="AlphaFoldDB" id="A0A4Q9VYI3"/>
<organism evidence="3 4">
    <name type="scientific">Siculibacillus lacustris</name>
    <dbReference type="NCBI Taxonomy" id="1549641"/>
    <lineage>
        <taxon>Bacteria</taxon>
        <taxon>Pseudomonadati</taxon>
        <taxon>Pseudomonadota</taxon>
        <taxon>Alphaproteobacteria</taxon>
        <taxon>Hyphomicrobiales</taxon>
        <taxon>Ancalomicrobiaceae</taxon>
        <taxon>Siculibacillus</taxon>
    </lineage>
</organism>
<dbReference type="PANTHER" id="PTHR43540">
    <property type="entry name" value="PEROXYUREIDOACRYLATE/UREIDOACRYLATE AMIDOHYDROLASE-RELATED"/>
    <property type="match status" value="1"/>
</dbReference>
<evidence type="ECO:0000313" key="4">
    <source>
        <dbReference type="Proteomes" id="UP000292781"/>
    </source>
</evidence>
<dbReference type="InterPro" id="IPR000868">
    <property type="entry name" value="Isochorismatase-like_dom"/>
</dbReference>
<name>A0A4Q9VYI3_9HYPH</name>
<gene>
    <name evidence="3" type="ORF">EYW49_00245</name>
</gene>
<comment type="caution">
    <text evidence="3">The sequence shown here is derived from an EMBL/GenBank/DDBJ whole genome shotgun (WGS) entry which is preliminary data.</text>
</comment>
<evidence type="ECO:0000259" key="2">
    <source>
        <dbReference type="Pfam" id="PF00857"/>
    </source>
</evidence>
<dbReference type="OrthoDB" id="9807387at2"/>
<dbReference type="InterPro" id="IPR036380">
    <property type="entry name" value="Isochorismatase-like_sf"/>
</dbReference>
<dbReference type="Proteomes" id="UP000292781">
    <property type="component" value="Unassembled WGS sequence"/>
</dbReference>
<reference evidence="3 4" key="1">
    <citation type="submission" date="2019-02" db="EMBL/GenBank/DDBJ databases">
        <title>Siculibacillus lacustris gen. nov., sp. nov., a new rosette-forming bacterium isolated from a freshwater crater lake (Lake St. Ana, Romania).</title>
        <authorList>
            <person name="Felfoldi T."/>
            <person name="Marton Z."/>
            <person name="Szabo A."/>
            <person name="Mentes A."/>
            <person name="Boka K."/>
            <person name="Marialigeti K."/>
            <person name="Mathe I."/>
            <person name="Koncz M."/>
            <person name="Schumann P."/>
            <person name="Toth E."/>
        </authorList>
    </citation>
    <scope>NUCLEOTIDE SEQUENCE [LARGE SCALE GENOMIC DNA]</scope>
    <source>
        <strain evidence="3 4">SA-279</strain>
    </source>
</reference>
<dbReference type="Gene3D" id="3.40.50.850">
    <property type="entry name" value="Isochorismatase-like"/>
    <property type="match status" value="1"/>
</dbReference>
<dbReference type="RefSeq" id="WP_131304734.1">
    <property type="nucleotide sequence ID" value="NZ_SJFN01000001.1"/>
</dbReference>
<dbReference type="Pfam" id="PF00857">
    <property type="entry name" value="Isochorismatase"/>
    <property type="match status" value="1"/>
</dbReference>